<dbReference type="Proteomes" id="UP000009168">
    <property type="component" value="Unassembled WGS sequence"/>
</dbReference>
<reference evidence="3" key="1">
    <citation type="journal article" date="2006" name="PLoS Biol.">
        <title>Macronuclear genome sequence of the ciliate Tetrahymena thermophila, a model eukaryote.</title>
        <authorList>
            <person name="Eisen J.A."/>
            <person name="Coyne R.S."/>
            <person name="Wu M."/>
            <person name="Wu D."/>
            <person name="Thiagarajan M."/>
            <person name="Wortman J.R."/>
            <person name="Badger J.H."/>
            <person name="Ren Q."/>
            <person name="Amedeo P."/>
            <person name="Jones K.M."/>
            <person name="Tallon L.J."/>
            <person name="Delcher A.L."/>
            <person name="Salzberg S.L."/>
            <person name="Silva J.C."/>
            <person name="Haas B.J."/>
            <person name="Majoros W.H."/>
            <person name="Farzad M."/>
            <person name="Carlton J.M."/>
            <person name="Smith R.K. Jr."/>
            <person name="Garg J."/>
            <person name="Pearlman R.E."/>
            <person name="Karrer K.M."/>
            <person name="Sun L."/>
            <person name="Manning G."/>
            <person name="Elde N.C."/>
            <person name="Turkewitz A.P."/>
            <person name="Asai D.J."/>
            <person name="Wilkes D.E."/>
            <person name="Wang Y."/>
            <person name="Cai H."/>
            <person name="Collins K."/>
            <person name="Stewart B.A."/>
            <person name="Lee S.R."/>
            <person name="Wilamowska K."/>
            <person name="Weinberg Z."/>
            <person name="Ruzzo W.L."/>
            <person name="Wloga D."/>
            <person name="Gaertig J."/>
            <person name="Frankel J."/>
            <person name="Tsao C.-C."/>
            <person name="Gorovsky M.A."/>
            <person name="Keeling P.J."/>
            <person name="Waller R.F."/>
            <person name="Patron N.J."/>
            <person name="Cherry J.M."/>
            <person name="Stover N.A."/>
            <person name="Krieger C.J."/>
            <person name="del Toro C."/>
            <person name="Ryder H.F."/>
            <person name="Williamson S.C."/>
            <person name="Barbeau R.A."/>
            <person name="Hamilton E.P."/>
            <person name="Orias E."/>
        </authorList>
    </citation>
    <scope>NUCLEOTIDE SEQUENCE [LARGE SCALE GENOMIC DNA]</scope>
    <source>
        <strain evidence="3">SB210</strain>
    </source>
</reference>
<dbReference type="EMBL" id="GG662855">
    <property type="protein sequence ID" value="EAR87178.1"/>
    <property type="molecule type" value="Genomic_DNA"/>
</dbReference>
<dbReference type="RefSeq" id="XP_001007423.1">
    <property type="nucleotide sequence ID" value="XM_001007423.3"/>
</dbReference>
<dbReference type="SUPFAM" id="SSF52047">
    <property type="entry name" value="RNI-like"/>
    <property type="match status" value="2"/>
</dbReference>
<organism evidence="2 3">
    <name type="scientific">Tetrahymena thermophila (strain SB210)</name>
    <dbReference type="NCBI Taxonomy" id="312017"/>
    <lineage>
        <taxon>Eukaryota</taxon>
        <taxon>Sar</taxon>
        <taxon>Alveolata</taxon>
        <taxon>Ciliophora</taxon>
        <taxon>Intramacronucleata</taxon>
        <taxon>Oligohymenophorea</taxon>
        <taxon>Hymenostomatida</taxon>
        <taxon>Tetrahymenina</taxon>
        <taxon>Tetrahymenidae</taxon>
        <taxon>Tetrahymena</taxon>
    </lineage>
</organism>
<evidence type="ECO:0000313" key="2">
    <source>
        <dbReference type="EMBL" id="EAR87178.1"/>
    </source>
</evidence>
<name>Q22PD1_TETTS</name>
<dbReference type="Gene3D" id="3.80.10.10">
    <property type="entry name" value="Ribonuclease Inhibitor"/>
    <property type="match status" value="2"/>
</dbReference>
<dbReference type="HOGENOM" id="CLU_353967_0_0_1"/>
<evidence type="ECO:0000256" key="1">
    <source>
        <dbReference type="SAM" id="Coils"/>
    </source>
</evidence>
<dbReference type="AlphaFoldDB" id="Q22PD1"/>
<sequence>MGQHQAKVSFLRKYSFGSNELESQISQENEIIEKQLKERKQISNEIDISKIQLSLYKKDFYLLKLNYQLNYFNSVYLSDVEGISLSLLQIIGQQNTNNFLNIMEFLSRLKEIKRMQIDILDMQEAYLSQFINSITQIKTLQELTLSSIEDSSVNESHFKQIIFWISGQLNMKKLTLSLKFKMHINQQFYNQFENLFFMEKLRLEFTEYCVISSEGLIQLGKAISKYFRLTLLTIQIQSIESHIDSNSIKIFAQNLQELQAVEQFSFSLKQEIFKQDQIDWQNGNIQDQDYILLFGSIQNLSKLRDLEINVSQNNSFSQITAFNFSICLGFLKKLYRISFTVDESIKIDNNSVQCIYEGLQKLKKLKQLFIQLNNPFQITFIGLLQFLNKLDEDGVQFCNVEKILFERQYQSNNISKLNLHLSKFSENGILGLSQGLSQLNQLEYLHLKICESHLNSLQYKKLGESLIAMKQLICLSLDLDENDTNLLIEFGLCLQFLENLRFLVLAINQLEGMQVYLPKIKNLNKLSLQLKIEEKNQETLLINLNQLNNILISQNNIVYFNFDIQCSSSIKLYQDDQHILTDSLKTIKQLNHFRLVIKEKQHLQDSQFSLSDYLIKNFSFYSMYLKKLQKLTLSIQEQNFLQEESLLLLSEALPNFVNLNQLYLHLDKSKHQFSSSALSKFFKSFNNLQQLKTLSIFIFNLQQIPFPEIEKNITPILVQTLAQKHISSLTLNQELTMIRKNRYKIIKNISTLFQLISTYLLLILINQHSNNKSHYQSNSIIIPMDEIINTKVFF</sequence>
<accession>Q22PD1</accession>
<dbReference type="GeneID" id="7842391"/>
<dbReference type="InParanoid" id="Q22PD1"/>
<proteinExistence type="predicted"/>
<dbReference type="KEGG" id="tet:TTHERM_00363120"/>
<evidence type="ECO:0000313" key="3">
    <source>
        <dbReference type="Proteomes" id="UP000009168"/>
    </source>
</evidence>
<feature type="coiled-coil region" evidence="1">
    <location>
        <begin position="18"/>
        <end position="45"/>
    </location>
</feature>
<protein>
    <submittedName>
        <fullName evidence="2">Uncharacterized protein</fullName>
    </submittedName>
</protein>
<dbReference type="InterPro" id="IPR032675">
    <property type="entry name" value="LRR_dom_sf"/>
</dbReference>
<keyword evidence="1" id="KW-0175">Coiled coil</keyword>
<gene>
    <name evidence="2" type="ORF">TTHERM_00363120</name>
</gene>
<keyword evidence="3" id="KW-1185">Reference proteome</keyword>